<dbReference type="InterPro" id="IPR001296">
    <property type="entry name" value="Glyco_trans_1"/>
</dbReference>
<dbReference type="RefSeq" id="WP_043282682.1">
    <property type="nucleotide sequence ID" value="NZ_CP013380.1"/>
</dbReference>
<evidence type="ECO:0000259" key="2">
    <source>
        <dbReference type="Pfam" id="PF13439"/>
    </source>
</evidence>
<evidence type="ECO:0000313" key="3">
    <source>
        <dbReference type="EMBL" id="QPS42172.1"/>
    </source>
</evidence>
<keyword evidence="3" id="KW-0808">Transferase</keyword>
<dbReference type="Pfam" id="PF00534">
    <property type="entry name" value="Glycos_transf_1"/>
    <property type="match status" value="1"/>
</dbReference>
<feature type="domain" description="Glycosyl transferase family 1" evidence="1">
    <location>
        <begin position="203"/>
        <end position="347"/>
    </location>
</feature>
<reference evidence="3 4" key="1">
    <citation type="submission" date="2020-12" db="EMBL/GenBank/DDBJ databases">
        <title>FDA dAtabase for Regulatory Grade micrObial Sequences (FDA-ARGOS): Supporting development and validation of Infectious Disease Dx tests.</title>
        <authorList>
            <person name="Nelson B."/>
            <person name="Plummer A."/>
            <person name="Tallon L."/>
            <person name="Sadzewicz L."/>
            <person name="Zhao X."/>
            <person name="Boylan J."/>
            <person name="Ott S."/>
            <person name="Bowen H."/>
            <person name="Vavikolanu K."/>
            <person name="Mehta A."/>
            <person name="Aluvathingal J."/>
            <person name="Nadendla S."/>
            <person name="Myers T."/>
            <person name="Yan Y."/>
            <person name="Sichtig H."/>
        </authorList>
    </citation>
    <scope>NUCLEOTIDE SEQUENCE [LARGE SCALE GENOMIC DNA]</scope>
    <source>
        <strain evidence="3 4">FDAARGOS_899</strain>
    </source>
</reference>
<gene>
    <name evidence="3" type="ORF">I6G56_11040</name>
</gene>
<proteinExistence type="predicted"/>
<accession>A0A7U4P7G6</accession>
<dbReference type="Pfam" id="PF13439">
    <property type="entry name" value="Glyco_transf_4"/>
    <property type="match status" value="1"/>
</dbReference>
<sequence>MKILHISPTYYPATYWGGPIFSVYALNNALAQLPGVRLRVLTTDAAGPSVSSRLDGAKLTGLFPNQEVMMARRFAAGSVSFELLRKLPSLVRWADVVHLTATYSFPTIPTLMFCRLMNKPVVWSHRGAILDAYQWPDVPRKRLKRLWELLCNVLIRQGRVVAHVTSDEEENAARVRIPNAAPVLVPNAVEVPDGLPERDWMPDSKLRIMYLGRIAPKKGIENLLEAMSHLKEQDIVLTIYGAGDADFVSSLKACASDKGLAGDNVFFAGHVDGIGKQRAFLSADVCVVPSHSENFCMVVAEALAHGLPVIASRGTPWSQIERHNCGLWVENSPESLAQAIDRIRTMKLERMGWQGRTWMKEAFSWQAAATRMMAVYQAIQ</sequence>
<dbReference type="Proteomes" id="UP000594943">
    <property type="component" value="Chromosome 1"/>
</dbReference>
<dbReference type="PANTHER" id="PTHR12526">
    <property type="entry name" value="GLYCOSYLTRANSFERASE"/>
    <property type="match status" value="1"/>
</dbReference>
<name>A0A7U4P7G6_9BURK</name>
<dbReference type="KEGG" id="bhg:I6G56_11040"/>
<dbReference type="Gene3D" id="3.40.50.2000">
    <property type="entry name" value="Glycogen Phosphorylase B"/>
    <property type="match status" value="2"/>
</dbReference>
<dbReference type="SUPFAM" id="SSF53756">
    <property type="entry name" value="UDP-Glycosyltransferase/glycogen phosphorylase"/>
    <property type="match status" value="1"/>
</dbReference>
<dbReference type="GO" id="GO:0016757">
    <property type="term" value="F:glycosyltransferase activity"/>
    <property type="evidence" value="ECO:0007669"/>
    <property type="project" value="InterPro"/>
</dbReference>
<evidence type="ECO:0000313" key="4">
    <source>
        <dbReference type="Proteomes" id="UP000594943"/>
    </source>
</evidence>
<feature type="domain" description="Glycosyltransferase subfamily 4-like N-terminal" evidence="2">
    <location>
        <begin position="17"/>
        <end position="190"/>
    </location>
</feature>
<dbReference type="EMBL" id="CP065686">
    <property type="protein sequence ID" value="QPS42172.1"/>
    <property type="molecule type" value="Genomic_DNA"/>
</dbReference>
<evidence type="ECO:0000259" key="1">
    <source>
        <dbReference type="Pfam" id="PF00534"/>
    </source>
</evidence>
<organism evidence="3 4">
    <name type="scientific">Burkholderia humptydooensis</name>
    <dbReference type="NCBI Taxonomy" id="430531"/>
    <lineage>
        <taxon>Bacteria</taxon>
        <taxon>Pseudomonadati</taxon>
        <taxon>Pseudomonadota</taxon>
        <taxon>Betaproteobacteria</taxon>
        <taxon>Burkholderiales</taxon>
        <taxon>Burkholderiaceae</taxon>
        <taxon>Burkholderia</taxon>
        <taxon>pseudomallei group</taxon>
    </lineage>
</organism>
<dbReference type="AlphaFoldDB" id="A0A7U4P7G6"/>
<dbReference type="InterPro" id="IPR028098">
    <property type="entry name" value="Glyco_trans_4-like_N"/>
</dbReference>
<protein>
    <submittedName>
        <fullName evidence="3">Glycosyltransferase</fullName>
    </submittedName>
</protein>
<accession>A0A7T2TY53</accession>